<organism evidence="10 11">
    <name type="scientific">Dendrobium nobile</name>
    <name type="common">Orchid</name>
    <dbReference type="NCBI Taxonomy" id="94219"/>
    <lineage>
        <taxon>Eukaryota</taxon>
        <taxon>Viridiplantae</taxon>
        <taxon>Streptophyta</taxon>
        <taxon>Embryophyta</taxon>
        <taxon>Tracheophyta</taxon>
        <taxon>Spermatophyta</taxon>
        <taxon>Magnoliopsida</taxon>
        <taxon>Liliopsida</taxon>
        <taxon>Asparagales</taxon>
        <taxon>Orchidaceae</taxon>
        <taxon>Epidendroideae</taxon>
        <taxon>Malaxideae</taxon>
        <taxon>Dendrobiinae</taxon>
        <taxon>Dendrobium</taxon>
    </lineage>
</organism>
<evidence type="ECO:0000256" key="5">
    <source>
        <dbReference type="ARBA" id="ARBA00022786"/>
    </source>
</evidence>
<comment type="pathway">
    <text evidence="2">Protein modification; protein ubiquitination.</text>
</comment>
<dbReference type="PROSITE" id="PS50237">
    <property type="entry name" value="HECT"/>
    <property type="match status" value="1"/>
</dbReference>
<dbReference type="EMBL" id="JAGYWB010000012">
    <property type="protein sequence ID" value="KAI0502246.1"/>
    <property type="molecule type" value="Genomic_DNA"/>
</dbReference>
<feature type="active site" description="Glycyl thioester intermediate" evidence="8">
    <location>
        <position position="1129"/>
    </location>
</feature>
<dbReference type="Gene3D" id="3.90.1750.10">
    <property type="entry name" value="Hect, E3 ligase catalytic domains"/>
    <property type="match status" value="1"/>
</dbReference>
<dbReference type="PANTHER" id="PTHR45700:SF2">
    <property type="entry name" value="UBIQUITIN-PROTEIN LIGASE E3C"/>
    <property type="match status" value="1"/>
</dbReference>
<keyword evidence="11" id="KW-1185">Reference proteome</keyword>
<comment type="similarity">
    <text evidence="7">Belongs to the UPL family.</text>
</comment>
<dbReference type="GO" id="GO:0000209">
    <property type="term" value="P:protein polyubiquitination"/>
    <property type="evidence" value="ECO:0007669"/>
    <property type="project" value="InterPro"/>
</dbReference>
<dbReference type="Gene3D" id="3.30.2160.10">
    <property type="entry name" value="Hect, E3 ligase catalytic domain"/>
    <property type="match status" value="1"/>
</dbReference>
<gene>
    <name evidence="10" type="ORF">KFK09_017193</name>
</gene>
<dbReference type="CDD" id="cd00078">
    <property type="entry name" value="HECTc"/>
    <property type="match status" value="1"/>
</dbReference>
<dbReference type="FunFam" id="3.30.2160.10:FF:000002">
    <property type="entry name" value="Putative Ubiquitin-protein ligase E3C"/>
    <property type="match status" value="1"/>
</dbReference>
<evidence type="ECO:0000256" key="8">
    <source>
        <dbReference type="PROSITE-ProRule" id="PRU00104"/>
    </source>
</evidence>
<dbReference type="GO" id="GO:0006511">
    <property type="term" value="P:ubiquitin-dependent protein catabolic process"/>
    <property type="evidence" value="ECO:0007669"/>
    <property type="project" value="TreeGrafter"/>
</dbReference>
<dbReference type="SMART" id="SM00119">
    <property type="entry name" value="HECTc"/>
    <property type="match status" value="1"/>
</dbReference>
<evidence type="ECO:0000313" key="10">
    <source>
        <dbReference type="EMBL" id="KAI0502246.1"/>
    </source>
</evidence>
<evidence type="ECO:0000256" key="7">
    <source>
        <dbReference type="ARBA" id="ARBA00061247"/>
    </source>
</evidence>
<evidence type="ECO:0000256" key="1">
    <source>
        <dbReference type="ARBA" id="ARBA00000885"/>
    </source>
</evidence>
<keyword evidence="5 8" id="KW-0833">Ubl conjugation pathway</keyword>
<protein>
    <recommendedName>
        <fullName evidence="3">HECT-type E3 ubiquitin transferase</fullName>
        <ecNumber evidence="3">2.3.2.26</ecNumber>
    </recommendedName>
</protein>
<accession>A0A8T3B0B7</accession>
<evidence type="ECO:0000256" key="4">
    <source>
        <dbReference type="ARBA" id="ARBA00022679"/>
    </source>
</evidence>
<name>A0A8T3B0B7_DENNO</name>
<dbReference type="Proteomes" id="UP000829196">
    <property type="component" value="Unassembled WGS sequence"/>
</dbReference>
<comment type="caution">
    <text evidence="10">The sequence shown here is derived from an EMBL/GenBank/DDBJ whole genome shotgun (WGS) entry which is preliminary data.</text>
</comment>
<dbReference type="SUPFAM" id="SSF56204">
    <property type="entry name" value="Hect, E3 ligase catalytic domain"/>
    <property type="match status" value="1"/>
</dbReference>
<dbReference type="InterPro" id="IPR000569">
    <property type="entry name" value="HECT_dom"/>
</dbReference>
<dbReference type="EC" id="2.3.2.26" evidence="3"/>
<dbReference type="GO" id="GO:0061630">
    <property type="term" value="F:ubiquitin protein ligase activity"/>
    <property type="evidence" value="ECO:0007669"/>
    <property type="project" value="UniProtKB-EC"/>
</dbReference>
<dbReference type="PANTHER" id="PTHR45700">
    <property type="entry name" value="UBIQUITIN-PROTEIN LIGASE E3C"/>
    <property type="match status" value="1"/>
</dbReference>
<evidence type="ECO:0000256" key="2">
    <source>
        <dbReference type="ARBA" id="ARBA00004906"/>
    </source>
</evidence>
<evidence type="ECO:0000256" key="6">
    <source>
        <dbReference type="ARBA" id="ARBA00057703"/>
    </source>
</evidence>
<evidence type="ECO:0000313" key="11">
    <source>
        <dbReference type="Proteomes" id="UP000829196"/>
    </source>
</evidence>
<comment type="catalytic activity">
    <reaction evidence="1">
        <text>S-ubiquitinyl-[E2 ubiquitin-conjugating enzyme]-L-cysteine + [acceptor protein]-L-lysine = [E2 ubiquitin-conjugating enzyme]-L-cysteine + N(6)-ubiquitinyl-[acceptor protein]-L-lysine.</text>
        <dbReference type="EC" id="2.3.2.26"/>
    </reaction>
</comment>
<keyword evidence="4" id="KW-0808">Transferase</keyword>
<feature type="domain" description="HECT" evidence="9">
    <location>
        <begin position="817"/>
        <end position="1161"/>
    </location>
</feature>
<sequence length="1161" mass="129805">MSASRKQSQVSLRGASAREISRDALLEKVAHEREHRSFTRRSSAAALFIQRIWRRYYEIKKVGGHLQEEWEILADGCNNHETVDWLSSNLIRPFLFFTSHSLASHRNFADVKCFSMCFRILLQNINITDAEKSFCSLAVGTAEERSTWFCQAKKLSLLCFSLLAKCDFTCDDDDQMISVIVLAMRLVVSLTDLKQWKSLKLENIGEADISVKRLIYFMGRSSFMYSSIRKFLMKLKICNAFEESKSITPAENIFLITASALTLALRPFQSKSGKSNGDAFDLKASFQQYSIFILTVPYLTRRLPNLLVPAVKHLSVICPCLNALLVSKDIVFDEMSKFEHSENLQFTGELVPSCGWALANIIDLVTERSSDSVDSGHFIQDLDCTLYVQVINSISENLLDCLGNVGILTGKEHGYAEMDDPSAQDSSSVKCNGRKLAYADLLSPVHQQWHLRKLLSLLEKSKVIQQKDSCVSNQGTKGIGILRLIDIVYFYDFLLRIFSSLNPIGGSLPILNVLSFSPGFITQLWETLEDSIFNGNDCRLLEDPLNAANFGGCNSTGGDKKQKLGVKDTGSKLLTIFQKIAGKSTDLNINLVDDTSQTSQASQDGPNSWDIEGMKRGSHGISNDVSCILHLFCAIYAHLLLILDDIEFYEKQVPFTLQQQQKIASVLNTFVYNSLIHNTVQNRKPVVDAAVKCLHFLYERDCRHKFCPSSLWVAPTGRGRIPIAAAARAHEAARSNLQLGDASNIPSMSSVLTTVPHVFPFEERVQMFRELVKMDKVVRRAAGEVSASGLSSVEIVVRRDHIVEDGFRQLNSLGPRLKSGISVSFISECGLPEAGLDYGGLSKEFLTDLSKAAFDPLFGLFSQTSTADGNLVPNISSKLLDNGMEMIEFLGRVVGKALYDGILLDYSFSLVFVQKLLGQYSFLDELSTLDSELYRNLMYLKHYDGDVEDLSLDFTVTEEVCGKRIVRELRPGGRNVAVTNENKLQYIHAIADYKLNWQMLPPANAFYSGLTDLIAPLWLRLFSANEFNQLLSGGKHDFDVDDLRSNTRYTGGYSEGSRTVKIFWEVVRGFMPSERCLLLKFVTSCSRSPLLGFQHLQPSFTIHKVAGDVPIWATIGGHDVDRLPSASTCYNTLKLPAYKRHSTLRSKLLYAITSNTGFELS</sequence>
<dbReference type="InterPro" id="IPR035983">
    <property type="entry name" value="Hect_E3_ubiquitin_ligase"/>
</dbReference>
<comment type="function">
    <text evidence="6">Probable E3 ubiquitin-protein ligase which mediates ubiquitination and subsequent proteasomal degradation of target proteins.</text>
</comment>
<reference evidence="10" key="1">
    <citation type="journal article" date="2022" name="Front. Genet.">
        <title>Chromosome-Scale Assembly of the Dendrobium nobile Genome Provides Insights Into the Molecular Mechanism of the Biosynthesis of the Medicinal Active Ingredient of Dendrobium.</title>
        <authorList>
            <person name="Xu Q."/>
            <person name="Niu S.-C."/>
            <person name="Li K.-L."/>
            <person name="Zheng P.-J."/>
            <person name="Zhang X.-J."/>
            <person name="Jia Y."/>
            <person name="Liu Y."/>
            <person name="Niu Y.-X."/>
            <person name="Yu L.-H."/>
            <person name="Chen D.-F."/>
            <person name="Zhang G.-Q."/>
        </authorList>
    </citation>
    <scope>NUCLEOTIDE SEQUENCE</scope>
    <source>
        <tissue evidence="10">Leaf</tissue>
    </source>
</reference>
<dbReference type="FunFam" id="3.30.2410.10:FF:000017">
    <property type="entry name" value="E3 ubiquitin-protein ligase UPL7"/>
    <property type="match status" value="1"/>
</dbReference>
<dbReference type="Pfam" id="PF00632">
    <property type="entry name" value="HECT"/>
    <property type="match status" value="1"/>
</dbReference>
<dbReference type="SMR" id="A0A8T3B0B7"/>
<evidence type="ECO:0000259" key="9">
    <source>
        <dbReference type="PROSITE" id="PS50237"/>
    </source>
</evidence>
<evidence type="ECO:0000256" key="3">
    <source>
        <dbReference type="ARBA" id="ARBA00012485"/>
    </source>
</evidence>
<proteinExistence type="inferred from homology"/>
<dbReference type="OrthoDB" id="8068875at2759"/>
<dbReference type="AlphaFoldDB" id="A0A8T3B0B7"/>
<dbReference type="InterPro" id="IPR044611">
    <property type="entry name" value="E3A/B/C-like"/>
</dbReference>
<dbReference type="Gene3D" id="3.30.2410.10">
    <property type="entry name" value="Hect, E3 ligase catalytic domain"/>
    <property type="match status" value="1"/>
</dbReference>